<feature type="transmembrane region" description="Helical" evidence="9">
    <location>
        <begin position="57"/>
        <end position="76"/>
    </location>
</feature>
<comment type="caution">
    <text evidence="11">The sequence shown here is derived from an EMBL/GenBank/DDBJ whole genome shotgun (WGS) entry which is preliminary data.</text>
</comment>
<protein>
    <recommendedName>
        <fullName evidence="2">histidine kinase</fullName>
        <ecNumber evidence="2">2.7.13.3</ecNumber>
    </recommendedName>
</protein>
<evidence type="ECO:0000256" key="2">
    <source>
        <dbReference type="ARBA" id="ARBA00012438"/>
    </source>
</evidence>
<comment type="catalytic activity">
    <reaction evidence="1">
        <text>ATP + protein L-histidine = ADP + protein N-phospho-L-histidine.</text>
        <dbReference type="EC" id="2.7.13.3"/>
    </reaction>
</comment>
<keyword evidence="5" id="KW-0547">Nucleotide-binding</keyword>
<dbReference type="RefSeq" id="WP_169170998.1">
    <property type="nucleotide sequence ID" value="NZ_JAAIII010000001.1"/>
</dbReference>
<evidence type="ECO:0000313" key="11">
    <source>
        <dbReference type="EMBL" id="NMM92918.1"/>
    </source>
</evidence>
<feature type="domain" description="Signal transduction histidine kinase subgroup 3 dimerisation and phosphoacceptor" evidence="10">
    <location>
        <begin position="200"/>
        <end position="265"/>
    </location>
</feature>
<name>A0A7Y0EMG7_9BIFI</name>
<dbReference type="Pfam" id="PF07730">
    <property type="entry name" value="HisKA_3"/>
    <property type="match status" value="1"/>
</dbReference>
<dbReference type="InterPro" id="IPR011712">
    <property type="entry name" value="Sig_transdc_His_kin_sub3_dim/P"/>
</dbReference>
<accession>A0A7Y0EMG7</accession>
<organism evidence="11 12">
    <name type="scientific">Bifidobacterium oedipodis</name>
    <dbReference type="NCBI Taxonomy" id="2675322"/>
    <lineage>
        <taxon>Bacteria</taxon>
        <taxon>Bacillati</taxon>
        <taxon>Actinomycetota</taxon>
        <taxon>Actinomycetes</taxon>
        <taxon>Bifidobacteriales</taxon>
        <taxon>Bifidobacteriaceae</taxon>
        <taxon>Bifidobacterium</taxon>
    </lineage>
</organism>
<evidence type="ECO:0000259" key="10">
    <source>
        <dbReference type="Pfam" id="PF07730"/>
    </source>
</evidence>
<evidence type="ECO:0000256" key="3">
    <source>
        <dbReference type="ARBA" id="ARBA00022553"/>
    </source>
</evidence>
<evidence type="ECO:0000256" key="7">
    <source>
        <dbReference type="ARBA" id="ARBA00022840"/>
    </source>
</evidence>
<keyword evidence="6 11" id="KW-0418">Kinase</keyword>
<dbReference type="Proteomes" id="UP000532194">
    <property type="component" value="Unassembled WGS sequence"/>
</dbReference>
<evidence type="ECO:0000256" key="1">
    <source>
        <dbReference type="ARBA" id="ARBA00000085"/>
    </source>
</evidence>
<evidence type="ECO:0000256" key="9">
    <source>
        <dbReference type="SAM" id="Phobius"/>
    </source>
</evidence>
<dbReference type="Gene3D" id="1.20.5.1930">
    <property type="match status" value="1"/>
</dbReference>
<keyword evidence="7" id="KW-0067">ATP-binding</keyword>
<keyword evidence="8" id="KW-0902">Two-component regulatory system</keyword>
<dbReference type="PANTHER" id="PTHR24421:SF10">
    <property type="entry name" value="NITRATE_NITRITE SENSOR PROTEIN NARQ"/>
    <property type="match status" value="1"/>
</dbReference>
<dbReference type="AlphaFoldDB" id="A0A7Y0EMG7"/>
<dbReference type="SUPFAM" id="SSF55874">
    <property type="entry name" value="ATPase domain of HSP90 chaperone/DNA topoisomerase II/histidine kinase"/>
    <property type="match status" value="1"/>
</dbReference>
<reference evidence="11 12" key="1">
    <citation type="submission" date="2020-02" db="EMBL/GenBank/DDBJ databases">
        <title>Characterization of phylogenetic diversity of novel bifidobacterial species isolated in Czech ZOOs.</title>
        <authorList>
            <person name="Lugli G.A."/>
            <person name="Vera N.B."/>
            <person name="Ventura M."/>
        </authorList>
    </citation>
    <scope>NUCLEOTIDE SEQUENCE [LARGE SCALE GENOMIC DNA]</scope>
    <source>
        <strain evidence="11 12">DSM 109957</strain>
    </source>
</reference>
<feature type="transmembrane region" description="Helical" evidence="9">
    <location>
        <begin position="82"/>
        <end position="103"/>
    </location>
</feature>
<dbReference type="GO" id="GO:0016020">
    <property type="term" value="C:membrane"/>
    <property type="evidence" value="ECO:0007669"/>
    <property type="project" value="InterPro"/>
</dbReference>
<keyword evidence="9" id="KW-0472">Membrane</keyword>
<sequence>MMDKVRDIRSDFIRACRISLHKHPLGLLTVVSYIIGVGVLLIGDFKSGLLFANFDSRMMMVMFPTGVVVGIVAVLIRETHPLAVLMIEFVGIFVSLLLSARIHPSVKLVFLLMMYCCVQLPVRTQRICDGVMITALFVQFLFPDVIRYSYQLFLLIVIACGVASAAWSLARERRVAHERILQSDQRAKLFAMQRDQAERRSQLANELHDSIGHNLTAIASLSQGGSVMARTGKADNDALMHVFEQITDIARGCLDETRTALREFDDAESNRSQVMENLDVSGDTVCHLHDWDDIKPLLDRARLTGVMVVFTETGKRGHDLKLSDLCFAVTREAITNAMRHSQGLSGITVAWNHQQDNTTQIVVRDETVTLTETPYIGQSADDSAWDAVPHSDGNGLHYLEKRVRQAGGTLAYGPADGGWLVTAVIPWREAGREGANDANCTTNDSRYVG</sequence>
<dbReference type="Gene3D" id="3.30.565.10">
    <property type="entry name" value="Histidine kinase-like ATPase, C-terminal domain"/>
    <property type="match status" value="1"/>
</dbReference>
<keyword evidence="9" id="KW-1133">Transmembrane helix</keyword>
<dbReference type="GO" id="GO:0046983">
    <property type="term" value="F:protein dimerization activity"/>
    <property type="evidence" value="ECO:0007669"/>
    <property type="project" value="InterPro"/>
</dbReference>
<dbReference type="PANTHER" id="PTHR24421">
    <property type="entry name" value="NITRATE/NITRITE SENSOR PROTEIN NARX-RELATED"/>
    <property type="match status" value="1"/>
</dbReference>
<proteinExistence type="predicted"/>
<feature type="transmembrane region" description="Helical" evidence="9">
    <location>
        <begin position="148"/>
        <end position="170"/>
    </location>
</feature>
<feature type="transmembrane region" description="Helical" evidence="9">
    <location>
        <begin position="25"/>
        <end position="45"/>
    </location>
</feature>
<evidence type="ECO:0000313" key="12">
    <source>
        <dbReference type="Proteomes" id="UP000532194"/>
    </source>
</evidence>
<evidence type="ECO:0000256" key="5">
    <source>
        <dbReference type="ARBA" id="ARBA00022741"/>
    </source>
</evidence>
<keyword evidence="3" id="KW-0597">Phosphoprotein</keyword>
<keyword evidence="4" id="KW-0808">Transferase</keyword>
<dbReference type="InterPro" id="IPR036890">
    <property type="entry name" value="HATPase_C_sf"/>
</dbReference>
<dbReference type="GO" id="GO:0000155">
    <property type="term" value="F:phosphorelay sensor kinase activity"/>
    <property type="evidence" value="ECO:0007669"/>
    <property type="project" value="InterPro"/>
</dbReference>
<dbReference type="GO" id="GO:0005524">
    <property type="term" value="F:ATP binding"/>
    <property type="evidence" value="ECO:0007669"/>
    <property type="project" value="UniProtKB-KW"/>
</dbReference>
<gene>
    <name evidence="11" type="ORF">G1C95_0103</name>
</gene>
<evidence type="ECO:0000256" key="4">
    <source>
        <dbReference type="ARBA" id="ARBA00022679"/>
    </source>
</evidence>
<evidence type="ECO:0000256" key="8">
    <source>
        <dbReference type="ARBA" id="ARBA00023012"/>
    </source>
</evidence>
<dbReference type="InterPro" id="IPR050482">
    <property type="entry name" value="Sensor_HK_TwoCompSys"/>
</dbReference>
<evidence type="ECO:0000256" key="6">
    <source>
        <dbReference type="ARBA" id="ARBA00022777"/>
    </source>
</evidence>
<dbReference type="EC" id="2.7.13.3" evidence="2"/>
<keyword evidence="12" id="KW-1185">Reference proteome</keyword>
<keyword evidence="9" id="KW-0812">Transmembrane</keyword>
<dbReference type="EMBL" id="JAAIII010000001">
    <property type="protein sequence ID" value="NMM92918.1"/>
    <property type="molecule type" value="Genomic_DNA"/>
</dbReference>